<reference evidence="1" key="1">
    <citation type="journal article" date="2015" name="Proc. Natl. Acad. Sci. U.S.A.">
        <title>Networks of energetic and metabolic interactions define dynamics in microbial communities.</title>
        <authorList>
            <person name="Embree M."/>
            <person name="Liu J.K."/>
            <person name="Al-Bassam M.M."/>
            <person name="Zengler K."/>
        </authorList>
    </citation>
    <scope>NUCLEOTIDE SEQUENCE</scope>
</reference>
<evidence type="ECO:0000313" key="1">
    <source>
        <dbReference type="EMBL" id="KUG16635.1"/>
    </source>
</evidence>
<dbReference type="AlphaFoldDB" id="A0A0W8F6X8"/>
<proteinExistence type="predicted"/>
<accession>A0A0W8F6X8</accession>
<dbReference type="EMBL" id="LNQE01001487">
    <property type="protein sequence ID" value="KUG16635.1"/>
    <property type="molecule type" value="Genomic_DNA"/>
</dbReference>
<organism evidence="1">
    <name type="scientific">hydrocarbon metagenome</name>
    <dbReference type="NCBI Taxonomy" id="938273"/>
    <lineage>
        <taxon>unclassified sequences</taxon>
        <taxon>metagenomes</taxon>
        <taxon>ecological metagenomes</taxon>
    </lineage>
</organism>
<comment type="caution">
    <text evidence="1">The sequence shown here is derived from an EMBL/GenBank/DDBJ whole genome shotgun (WGS) entry which is preliminary data.</text>
</comment>
<gene>
    <name evidence="1" type="ORF">ASZ90_013724</name>
</gene>
<protein>
    <submittedName>
        <fullName evidence="1">Uncharacterized protein</fullName>
    </submittedName>
</protein>
<name>A0A0W8F6X8_9ZZZZ</name>
<sequence length="57" mass="6235">MAKLIYLKDLLNNAGRQMRIERMISSSSLNHEGAFLDQLGLVGELVVQIGKGNGYDG</sequence>